<proteinExistence type="predicted"/>
<evidence type="ECO:0000313" key="3">
    <source>
        <dbReference type="Proteomes" id="UP000326554"/>
    </source>
</evidence>
<evidence type="ECO:0000259" key="1">
    <source>
        <dbReference type="Pfam" id="PF07812"/>
    </source>
</evidence>
<keyword evidence="3" id="KW-1185">Reference proteome</keyword>
<reference evidence="2 3" key="1">
    <citation type="submission" date="2019-09" db="EMBL/GenBank/DDBJ databases">
        <authorList>
            <person name="Park J.-S."/>
            <person name="Choi H.-J."/>
        </authorList>
    </citation>
    <scope>NUCLEOTIDE SEQUENCE [LARGE SCALE GENOMIC DNA]</scope>
    <source>
        <strain evidence="2 3">176SS1-4</strain>
    </source>
</reference>
<dbReference type="Proteomes" id="UP000326554">
    <property type="component" value="Unassembled WGS sequence"/>
</dbReference>
<organism evidence="2 3">
    <name type="scientific">Histidinibacterium aquaticum</name>
    <dbReference type="NCBI Taxonomy" id="2613962"/>
    <lineage>
        <taxon>Bacteria</taxon>
        <taxon>Pseudomonadati</taxon>
        <taxon>Pseudomonadota</taxon>
        <taxon>Alphaproteobacteria</taxon>
        <taxon>Rhodobacterales</taxon>
        <taxon>Paracoccaceae</taxon>
        <taxon>Histidinibacterium</taxon>
    </lineage>
</organism>
<comment type="caution">
    <text evidence="2">The sequence shown here is derived from an EMBL/GenBank/DDBJ whole genome shotgun (WGS) entry which is preliminary data.</text>
</comment>
<gene>
    <name evidence="2" type="ORF">F3S47_09585</name>
</gene>
<name>A0A5J5GMG3_9RHOB</name>
<accession>A0A5J5GMG3</accession>
<evidence type="ECO:0000313" key="2">
    <source>
        <dbReference type="EMBL" id="KAA9009481.1"/>
    </source>
</evidence>
<dbReference type="AlphaFoldDB" id="A0A5J5GMG3"/>
<dbReference type="Pfam" id="PF07812">
    <property type="entry name" value="TfuA"/>
    <property type="match status" value="1"/>
</dbReference>
<dbReference type="InterPro" id="IPR012924">
    <property type="entry name" value="TfuA_core"/>
</dbReference>
<feature type="domain" description="TfuA-like core" evidence="1">
    <location>
        <begin position="50"/>
        <end position="169"/>
    </location>
</feature>
<sequence>MPNDVIVFAGPSLTPSDRQGADHVTFRPPVGRGDVLRALRCRPRAIGVVDGVFGDAPAVLHKELLEAMSRGISVCGAASMGALRACELSRYGMVGIGRVFSDYASGRRTADADVAVLHGPAALHHQALTVPIVEVDETAEALQQSGHFSLSDAAKIRDAARRIFFADRTWSRLAEIAGREVEVAGLEALLRRHHVHRKRHDACTLLAAIGDIPVPETPPPALTLHYRRHLDAAGAPARITRRRPAAPDRR</sequence>
<protein>
    <submittedName>
        <fullName evidence="2">Antibiotic resistance protein</fullName>
    </submittedName>
</protein>
<dbReference type="EMBL" id="VYQE01000002">
    <property type="protein sequence ID" value="KAA9009481.1"/>
    <property type="molecule type" value="Genomic_DNA"/>
</dbReference>
<dbReference type="RefSeq" id="WP_150445015.1">
    <property type="nucleotide sequence ID" value="NZ_VYQE01000002.1"/>
</dbReference>